<dbReference type="PROSITE" id="PS50217">
    <property type="entry name" value="BZIP"/>
    <property type="match status" value="1"/>
</dbReference>
<keyword evidence="5" id="KW-1185">Reference proteome</keyword>
<gene>
    <name evidence="4" type="ORF">MKZ38_002639</name>
</gene>
<dbReference type="AlphaFoldDB" id="A0AAD5RZ78"/>
<dbReference type="SMART" id="SM00338">
    <property type="entry name" value="BRLZ"/>
    <property type="match status" value="1"/>
</dbReference>
<protein>
    <submittedName>
        <fullName evidence="4">Cross-pathway control protein 1</fullName>
    </submittedName>
</protein>
<feature type="coiled-coil region" evidence="1">
    <location>
        <begin position="333"/>
        <end position="374"/>
    </location>
</feature>
<comment type="caution">
    <text evidence="4">The sequence shown here is derived from an EMBL/GenBank/DDBJ whole genome shotgun (WGS) entry which is preliminary data.</text>
</comment>
<sequence length="379" mass="41058">MITPDHSLDTPAKDIQLDLDYLRAVVTVVSNKSAKKTPFLTELPPSYRGVKCYWKEQQHPQRRTASQWNSPDQANSLCPSELDSGGSGISFLHPTTTAADFLIGSFGADSSISGFGDLQLQQGEGDGPFFYGLGDNLDFGIEPWNSAFDFSANTIPAIATTSTTTPNTTTSTTTTTTATGFGGGDAATLAADGEMELANALMGGVSEGLGGLRWGSDGLGNCMPDLQHNGTFPSPELRQDNSPASLPTSTPQSHQSHLSQHSQQRSQPQPQPQPRSQPQPQNRGHKRPRHTPSNNTPGDDPLSSPELDADPEDTAAVKVQKRQRNTLAARKYRQKRLDRIKELEDALETVSKERDDLKLKLARQEAESETLRGMMGMTK</sequence>
<dbReference type="GO" id="GO:0003700">
    <property type="term" value="F:DNA-binding transcription factor activity"/>
    <property type="evidence" value="ECO:0007669"/>
    <property type="project" value="InterPro"/>
</dbReference>
<dbReference type="Gene3D" id="1.20.5.170">
    <property type="match status" value="1"/>
</dbReference>
<reference evidence="4" key="1">
    <citation type="submission" date="2022-07" db="EMBL/GenBank/DDBJ databases">
        <title>Draft genome sequence of Zalerion maritima ATCC 34329, a (micro)plastics degrading marine fungus.</title>
        <authorList>
            <person name="Paco A."/>
            <person name="Goncalves M.F.M."/>
            <person name="Rocha-Santos T.A.P."/>
            <person name="Alves A."/>
        </authorList>
    </citation>
    <scope>NUCLEOTIDE SEQUENCE</scope>
    <source>
        <strain evidence="4">ATCC 34329</strain>
    </source>
</reference>
<dbReference type="CDD" id="cd12193">
    <property type="entry name" value="bZIP_GCN4"/>
    <property type="match status" value="1"/>
</dbReference>
<dbReference type="Proteomes" id="UP001201980">
    <property type="component" value="Unassembled WGS sequence"/>
</dbReference>
<accession>A0AAD5RZ78</accession>
<evidence type="ECO:0000256" key="1">
    <source>
        <dbReference type="SAM" id="Coils"/>
    </source>
</evidence>
<name>A0AAD5RZ78_9PEZI</name>
<feature type="domain" description="BZIP" evidence="3">
    <location>
        <begin position="318"/>
        <end position="372"/>
    </location>
</feature>
<dbReference type="SUPFAM" id="SSF57959">
    <property type="entry name" value="Leucine zipper domain"/>
    <property type="match status" value="1"/>
</dbReference>
<dbReference type="InterPro" id="IPR046347">
    <property type="entry name" value="bZIP_sf"/>
</dbReference>
<feature type="region of interest" description="Disordered" evidence="2">
    <location>
        <begin position="224"/>
        <end position="324"/>
    </location>
</feature>
<dbReference type="InterPro" id="IPR004827">
    <property type="entry name" value="bZIP"/>
</dbReference>
<dbReference type="EMBL" id="JAKWBI020000017">
    <property type="protein sequence ID" value="KAJ2906214.1"/>
    <property type="molecule type" value="Genomic_DNA"/>
</dbReference>
<organism evidence="4 5">
    <name type="scientific">Zalerion maritima</name>
    <dbReference type="NCBI Taxonomy" id="339359"/>
    <lineage>
        <taxon>Eukaryota</taxon>
        <taxon>Fungi</taxon>
        <taxon>Dikarya</taxon>
        <taxon>Ascomycota</taxon>
        <taxon>Pezizomycotina</taxon>
        <taxon>Sordariomycetes</taxon>
        <taxon>Lulworthiomycetidae</taxon>
        <taxon>Lulworthiales</taxon>
        <taxon>Lulworthiaceae</taxon>
        <taxon>Zalerion</taxon>
    </lineage>
</organism>
<feature type="compositionally biased region" description="Polar residues" evidence="2">
    <location>
        <begin position="240"/>
        <end position="250"/>
    </location>
</feature>
<evidence type="ECO:0000256" key="2">
    <source>
        <dbReference type="SAM" id="MobiDB-lite"/>
    </source>
</evidence>
<proteinExistence type="predicted"/>
<evidence type="ECO:0000259" key="3">
    <source>
        <dbReference type="PROSITE" id="PS50217"/>
    </source>
</evidence>
<dbReference type="PROSITE" id="PS00036">
    <property type="entry name" value="BZIP_BASIC"/>
    <property type="match status" value="1"/>
</dbReference>
<keyword evidence="1" id="KW-0175">Coiled coil</keyword>
<dbReference type="PROSITE" id="PS50096">
    <property type="entry name" value="IQ"/>
    <property type="match status" value="1"/>
</dbReference>
<evidence type="ECO:0000313" key="5">
    <source>
        <dbReference type="Proteomes" id="UP001201980"/>
    </source>
</evidence>
<evidence type="ECO:0000313" key="4">
    <source>
        <dbReference type="EMBL" id="KAJ2906214.1"/>
    </source>
</evidence>
<feature type="compositionally biased region" description="Low complexity" evidence="2">
    <location>
        <begin position="251"/>
        <end position="268"/>
    </location>
</feature>